<evidence type="ECO:0000256" key="4">
    <source>
        <dbReference type="ARBA" id="ARBA00022670"/>
    </source>
</evidence>
<feature type="compositionally biased region" description="Low complexity" evidence="8">
    <location>
        <begin position="624"/>
        <end position="640"/>
    </location>
</feature>
<feature type="compositionally biased region" description="Low complexity" evidence="8">
    <location>
        <begin position="231"/>
        <end position="240"/>
    </location>
</feature>
<feature type="compositionally biased region" description="Polar residues" evidence="8">
    <location>
        <begin position="778"/>
        <end position="795"/>
    </location>
</feature>
<name>A0A6H5HG59_9HEMI</name>
<keyword evidence="7" id="KW-0788">Thiol protease</keyword>
<keyword evidence="6" id="KW-0378">Hydrolase</keyword>
<sequence length="1182" mass="129105">MKNTAKGIQTEMGNPYAAAAGTGYVTEKLYMLVQLYLQNKGWNQVELLQYLSESKDGSMLPSASYLQMMASRIGLDNQGRLILRENGKIILPFEHFANAVMLKHMNGPHGLHLGLEATLRAVMESYTMGRENFGMEKEFIVEVVSNCPNAACRYYKSQLDIHPPPQQQKNLPSSYMQEASGSMSSAVEQLRPQNLQQQSQAQQSLQQPSMTSHDVDQLSMSGKGTPSSNAQQQLLQQQQQQHKFSDFLKTSIENLESLTNANKENGRDDRSGQEGRIAAVRASARILDSAAAPVHEELRRGSPISNRNFQMRFSQFNTCVEWSTLAINASIDRTMTIVTSSIAIECCCRSNISSTVSRCWPFFSRRSVDLSTSPTVELPWSDTEEPPRVLEEWQQQPQQYEGQPSSVVDTGGGGEVYPMPVPVATTMQQLYHTPVVQPMQNVTYVSGLQPHPGYHPGHPGMPQPSPYGPGGLQPMYQPPGRPRVSKPSPKRSGMRDAAGGTATGAYPPNVAPTAYGPPHPPSFPPPPLHPFQYSGTPTYPTAQHATGPPLYIQPVHMYHHHPHAPPMYHNYAPVYSPIPQPPPEEMMPHVEAVKVDPAPVVPYVGGQKLPRAQSRPQLVHEEALSSAETSSTLEPSSPSSAGTAPKADELVTPPRIQRLVPESQESPPKLEKSSPEQPTASPVATGAPADATAQPGNQPAESTSPAPVPANVSPALPVKVSQPPSKDAIITTLPPAKRKVPQAPANDKPTAASAPIQAEHSPTQIPSSPPVETIPEEQPQQKSTWASLFKSSDSGVASDPGTTERRAFKPPQNAILSAPPAAVKAPGQFHVDQHSSKDEAADPTLKALGKKLSDYKLEHKGIILKPRGLTNPSNYCYINATLQALIACPAFYNLIKLIADVKSAFNKDANKESKTPIIDSMVNFIREFQQSPQSWFKRVDKAQARRDSADTDIMTDPPFEPASIHKVLRKLRSDSSFHEEGRQEDAEEFLSFLLNGLNDEMLELLKLVSDDNPAPVLNGEVTPNGDSHIAEEPLWKSSSSVNEALEKLAEGTYIEGDSSHSTFRQSQTLDALPCVLILHLKCFHYRQRVVSKVKKALSFPVDLKLDKTRCPACSKVARCPESLCQLDAHGKISNARTDAQIQISDAHRGMGQATGCSEANLACIWMSSVLRQLGRCSNFEDS</sequence>
<evidence type="ECO:0000259" key="9">
    <source>
        <dbReference type="PROSITE" id="PS50235"/>
    </source>
</evidence>
<evidence type="ECO:0000256" key="2">
    <source>
        <dbReference type="ARBA" id="ARBA00005427"/>
    </source>
</evidence>
<dbReference type="GO" id="GO:0010506">
    <property type="term" value="P:regulation of autophagy"/>
    <property type="evidence" value="ECO:0007669"/>
    <property type="project" value="TreeGrafter"/>
</dbReference>
<dbReference type="GO" id="GO:0005829">
    <property type="term" value="C:cytosol"/>
    <property type="evidence" value="ECO:0007669"/>
    <property type="project" value="TreeGrafter"/>
</dbReference>
<reference evidence="10 11" key="1">
    <citation type="submission" date="2020-02" db="EMBL/GenBank/DDBJ databases">
        <authorList>
            <person name="Ferguson B K."/>
        </authorList>
    </citation>
    <scope>NUCLEOTIDE SEQUENCE [LARGE SCALE GENOMIC DNA]</scope>
</reference>
<dbReference type="Proteomes" id="UP000479000">
    <property type="component" value="Unassembled WGS sequence"/>
</dbReference>
<comment type="similarity">
    <text evidence="2">Belongs to the peptidase C19 family. USP10 subfamily.</text>
</comment>
<evidence type="ECO:0000313" key="10">
    <source>
        <dbReference type="EMBL" id="CAB0016995.1"/>
    </source>
</evidence>
<accession>A0A6H5HG59</accession>
<evidence type="ECO:0000256" key="3">
    <source>
        <dbReference type="ARBA" id="ARBA00012759"/>
    </source>
</evidence>
<dbReference type="InterPro" id="IPR038765">
    <property type="entry name" value="Papain-like_cys_pep_sf"/>
</dbReference>
<dbReference type="Pfam" id="PF00443">
    <property type="entry name" value="UCH"/>
    <property type="match status" value="1"/>
</dbReference>
<feature type="compositionally biased region" description="Low complexity" evidence="8">
    <location>
        <begin position="189"/>
        <end position="209"/>
    </location>
</feature>
<keyword evidence="4" id="KW-0645">Protease</keyword>
<keyword evidence="5" id="KW-0833">Ubl conjugation pathway</keyword>
<comment type="catalytic activity">
    <reaction evidence="1">
        <text>Thiol-dependent hydrolysis of ester, thioester, amide, peptide and isopeptide bonds formed by the C-terminal Gly of ubiquitin (a 76-residue protein attached to proteins as an intracellular targeting signal).</text>
        <dbReference type="EC" id="3.4.19.12"/>
    </reaction>
</comment>
<evidence type="ECO:0000256" key="6">
    <source>
        <dbReference type="ARBA" id="ARBA00022801"/>
    </source>
</evidence>
<dbReference type="GO" id="GO:0030330">
    <property type="term" value="P:DNA damage response, signal transduction by p53 class mediator"/>
    <property type="evidence" value="ECO:0007669"/>
    <property type="project" value="TreeGrafter"/>
</dbReference>
<evidence type="ECO:0000256" key="8">
    <source>
        <dbReference type="SAM" id="MobiDB-lite"/>
    </source>
</evidence>
<gene>
    <name evidence="10" type="ORF">NTEN_LOCUS21111</name>
</gene>
<dbReference type="InterPro" id="IPR001394">
    <property type="entry name" value="Peptidase_C19_UCH"/>
</dbReference>
<organism evidence="10 11">
    <name type="scientific">Nesidiocoris tenuis</name>
    <dbReference type="NCBI Taxonomy" id="355587"/>
    <lineage>
        <taxon>Eukaryota</taxon>
        <taxon>Metazoa</taxon>
        <taxon>Ecdysozoa</taxon>
        <taxon>Arthropoda</taxon>
        <taxon>Hexapoda</taxon>
        <taxon>Insecta</taxon>
        <taxon>Pterygota</taxon>
        <taxon>Neoptera</taxon>
        <taxon>Paraneoptera</taxon>
        <taxon>Hemiptera</taxon>
        <taxon>Heteroptera</taxon>
        <taxon>Panheteroptera</taxon>
        <taxon>Cimicomorpha</taxon>
        <taxon>Miridae</taxon>
        <taxon>Dicyphina</taxon>
        <taxon>Nesidiocoris</taxon>
    </lineage>
</organism>
<dbReference type="GO" id="GO:0016579">
    <property type="term" value="P:protein deubiquitination"/>
    <property type="evidence" value="ECO:0007669"/>
    <property type="project" value="InterPro"/>
</dbReference>
<evidence type="ECO:0000313" key="11">
    <source>
        <dbReference type="Proteomes" id="UP000479000"/>
    </source>
</evidence>
<evidence type="ECO:0000256" key="1">
    <source>
        <dbReference type="ARBA" id="ARBA00000707"/>
    </source>
</evidence>
<dbReference type="PANTHER" id="PTHR24006">
    <property type="entry name" value="UBIQUITIN CARBOXYL-TERMINAL HYDROLASE"/>
    <property type="match status" value="1"/>
</dbReference>
<feature type="compositionally biased region" description="Basic and acidic residues" evidence="8">
    <location>
        <begin position="831"/>
        <end position="840"/>
    </location>
</feature>
<dbReference type="PANTHER" id="PTHR24006:SF687">
    <property type="entry name" value="UBIQUITIN CARBOXYL-TERMINAL HYDROLASE 10"/>
    <property type="match status" value="1"/>
</dbReference>
<evidence type="ECO:0000256" key="5">
    <source>
        <dbReference type="ARBA" id="ARBA00022786"/>
    </source>
</evidence>
<dbReference type="CDD" id="cd02257">
    <property type="entry name" value="Peptidase_C19"/>
    <property type="match status" value="1"/>
</dbReference>
<dbReference type="EMBL" id="CADCXU010030642">
    <property type="protein sequence ID" value="CAB0016995.1"/>
    <property type="molecule type" value="Genomic_DNA"/>
</dbReference>
<feature type="region of interest" description="Disordered" evidence="8">
    <location>
        <begin position="447"/>
        <end position="524"/>
    </location>
</feature>
<dbReference type="OrthoDB" id="5955164at2759"/>
<protein>
    <recommendedName>
        <fullName evidence="3">ubiquitinyl hydrolase 1</fullName>
        <ecNumber evidence="3">3.4.19.12</ecNumber>
    </recommendedName>
</protein>
<evidence type="ECO:0000256" key="7">
    <source>
        <dbReference type="ARBA" id="ARBA00022807"/>
    </source>
</evidence>
<feature type="compositionally biased region" description="Pro residues" evidence="8">
    <location>
        <begin position="515"/>
        <end position="524"/>
    </location>
</feature>
<feature type="compositionally biased region" description="Polar residues" evidence="8">
    <location>
        <begin position="167"/>
        <end position="187"/>
    </location>
</feature>
<keyword evidence="11" id="KW-1185">Reference proteome</keyword>
<dbReference type="PROSITE" id="PS50235">
    <property type="entry name" value="USP_3"/>
    <property type="match status" value="1"/>
</dbReference>
<feature type="compositionally biased region" description="Polar residues" evidence="8">
    <location>
        <begin position="218"/>
        <end position="230"/>
    </location>
</feature>
<feature type="domain" description="USP" evidence="9">
    <location>
        <begin position="867"/>
        <end position="1182"/>
    </location>
</feature>
<dbReference type="GO" id="GO:0006508">
    <property type="term" value="P:proteolysis"/>
    <property type="evidence" value="ECO:0007669"/>
    <property type="project" value="UniProtKB-KW"/>
</dbReference>
<feature type="region of interest" description="Disordered" evidence="8">
    <location>
        <begin position="611"/>
        <end position="842"/>
    </location>
</feature>
<proteinExistence type="inferred from homology"/>
<dbReference type="Gene3D" id="3.90.70.10">
    <property type="entry name" value="Cysteine proteinases"/>
    <property type="match status" value="2"/>
</dbReference>
<feature type="region of interest" description="Disordered" evidence="8">
    <location>
        <begin position="163"/>
        <end position="240"/>
    </location>
</feature>
<dbReference type="InterPro" id="IPR028889">
    <property type="entry name" value="USP"/>
</dbReference>
<dbReference type="SUPFAM" id="SSF54001">
    <property type="entry name" value="Cysteine proteinases"/>
    <property type="match status" value="1"/>
</dbReference>
<feature type="compositionally biased region" description="Low complexity" evidence="8">
    <location>
        <begin position="702"/>
        <end position="718"/>
    </location>
</feature>
<dbReference type="AlphaFoldDB" id="A0A6H5HG59"/>
<dbReference type="GO" id="GO:0005634">
    <property type="term" value="C:nucleus"/>
    <property type="evidence" value="ECO:0007669"/>
    <property type="project" value="TreeGrafter"/>
</dbReference>
<dbReference type="GO" id="GO:0004843">
    <property type="term" value="F:cysteine-type deubiquitinase activity"/>
    <property type="evidence" value="ECO:0007669"/>
    <property type="project" value="UniProtKB-EC"/>
</dbReference>
<dbReference type="InterPro" id="IPR050164">
    <property type="entry name" value="Peptidase_C19"/>
</dbReference>
<dbReference type="EC" id="3.4.19.12" evidence="3"/>